<gene>
    <name evidence="4" type="ORF">GCM10023210_40570</name>
</gene>
<organism evidence="4 5">
    <name type="scientific">Chryseobacterium ginsengisoli</name>
    <dbReference type="NCBI Taxonomy" id="363853"/>
    <lineage>
        <taxon>Bacteria</taxon>
        <taxon>Pseudomonadati</taxon>
        <taxon>Bacteroidota</taxon>
        <taxon>Flavobacteriia</taxon>
        <taxon>Flavobacteriales</taxon>
        <taxon>Weeksellaceae</taxon>
        <taxon>Chryseobacterium group</taxon>
        <taxon>Chryseobacterium</taxon>
    </lineage>
</organism>
<feature type="region of interest" description="Disordered" evidence="1">
    <location>
        <begin position="138"/>
        <end position="157"/>
    </location>
</feature>
<dbReference type="InterPro" id="IPR018649">
    <property type="entry name" value="SHOCT"/>
</dbReference>
<feature type="domain" description="YokE-like PH" evidence="3">
    <location>
        <begin position="41"/>
        <end position="131"/>
    </location>
</feature>
<evidence type="ECO:0008006" key="6">
    <source>
        <dbReference type="Google" id="ProtNLM"/>
    </source>
</evidence>
<dbReference type="Pfam" id="PF14470">
    <property type="entry name" value="bPH_3"/>
    <property type="match status" value="1"/>
</dbReference>
<dbReference type="Proteomes" id="UP001500353">
    <property type="component" value="Unassembled WGS sequence"/>
</dbReference>
<name>A0ABP9MWD8_9FLAO</name>
<evidence type="ECO:0000313" key="5">
    <source>
        <dbReference type="Proteomes" id="UP001500353"/>
    </source>
</evidence>
<reference evidence="5" key="1">
    <citation type="journal article" date="2019" name="Int. J. Syst. Evol. Microbiol.">
        <title>The Global Catalogue of Microorganisms (GCM) 10K type strain sequencing project: providing services to taxonomists for standard genome sequencing and annotation.</title>
        <authorList>
            <consortium name="The Broad Institute Genomics Platform"/>
            <consortium name="The Broad Institute Genome Sequencing Center for Infectious Disease"/>
            <person name="Wu L."/>
            <person name="Ma J."/>
        </authorList>
    </citation>
    <scope>NUCLEOTIDE SEQUENCE [LARGE SCALE GENOMIC DNA]</scope>
    <source>
        <strain evidence="5">JCM 18019</strain>
    </source>
</reference>
<keyword evidence="5" id="KW-1185">Reference proteome</keyword>
<dbReference type="Pfam" id="PF09851">
    <property type="entry name" value="SHOCT"/>
    <property type="match status" value="1"/>
</dbReference>
<feature type="domain" description="SHOCT" evidence="2">
    <location>
        <begin position="158"/>
        <end position="185"/>
    </location>
</feature>
<evidence type="ECO:0000259" key="3">
    <source>
        <dbReference type="Pfam" id="PF14470"/>
    </source>
</evidence>
<protein>
    <recommendedName>
        <fullName evidence="6">SHOCT domain-containing protein</fullName>
    </recommendedName>
</protein>
<sequence length="188" mass="21306">MTNTEAYNQRLLEIKRQIGNIEVPVSPFLMNGEFSRLPDVLDSDEKIIHAVTGNWEGRKQGLLVATDKKLIFLAYGIFNSFEEIINYSVINSISCNPGVFYADISIFTSEKNILIENVNNKKNALSFCNKMDEILSGSKKGESKPINSNQNSEPDIMDQLKKLGELREKGILTDQEFTEQKKKLLDKL</sequence>
<evidence type="ECO:0000256" key="1">
    <source>
        <dbReference type="SAM" id="MobiDB-lite"/>
    </source>
</evidence>
<evidence type="ECO:0000313" key="4">
    <source>
        <dbReference type="EMBL" id="GAA5101224.1"/>
    </source>
</evidence>
<dbReference type="InterPro" id="IPR039519">
    <property type="entry name" value="YokE-like_PH"/>
</dbReference>
<proteinExistence type="predicted"/>
<dbReference type="RefSeq" id="WP_345208078.1">
    <property type="nucleotide sequence ID" value="NZ_BAABHX010000009.1"/>
</dbReference>
<evidence type="ECO:0000259" key="2">
    <source>
        <dbReference type="Pfam" id="PF09851"/>
    </source>
</evidence>
<comment type="caution">
    <text evidence="4">The sequence shown here is derived from an EMBL/GenBank/DDBJ whole genome shotgun (WGS) entry which is preliminary data.</text>
</comment>
<dbReference type="EMBL" id="BAABHX010000009">
    <property type="protein sequence ID" value="GAA5101224.1"/>
    <property type="molecule type" value="Genomic_DNA"/>
</dbReference>
<accession>A0ABP9MWD8</accession>